<dbReference type="EMBL" id="JRPF02000002">
    <property type="protein sequence ID" value="TLD79211.1"/>
    <property type="molecule type" value="Genomic_DNA"/>
</dbReference>
<dbReference type="InterPro" id="IPR029276">
    <property type="entry name" value="PgbA_N"/>
</dbReference>
<name>A0A4U8S0W2_9HELI</name>
<dbReference type="AlphaFoldDB" id="A0A4U8S0W2"/>
<protein>
    <submittedName>
        <fullName evidence="2">Plasminogen-binding protein pgbA</fullName>
    </submittedName>
</protein>
<keyword evidence="3" id="KW-1185">Reference proteome</keyword>
<dbReference type="RefSeq" id="WP_034326966.1">
    <property type="nucleotide sequence ID" value="NZ_CAMTKE010000003.1"/>
</dbReference>
<proteinExistence type="predicted"/>
<dbReference type="STRING" id="76936.BN2458_PEG1670"/>
<evidence type="ECO:0000313" key="3">
    <source>
        <dbReference type="Proteomes" id="UP000029925"/>
    </source>
</evidence>
<sequence length="255" mass="28666">MMRGIMLFLLCVSVLYGIDIKPKRESIIEAKPKSVSFAANGLKVGQSGIILTHKNGYNVIIASTTITRIKDNIAYAEYEPFESIAQKYLPTPTFEPTQGDEVLIGGFYNKAIAIAPNQNSYNQILSYNESAPTHERIQFIHIDMFAAFLAKDGINDPKHKHFKEFCNIYSVGLVYIFASNGINILDCQSFALLEEVALPQMQIESTSAPFFSRIDKIDTGSLASKLRSKKSQNYFSYYDNLLEPSLKAFHLTHKE</sequence>
<organism evidence="2 3">
    <name type="scientific">Helicobacter typhlonius</name>
    <dbReference type="NCBI Taxonomy" id="76936"/>
    <lineage>
        <taxon>Bacteria</taxon>
        <taxon>Pseudomonadati</taxon>
        <taxon>Campylobacterota</taxon>
        <taxon>Epsilonproteobacteria</taxon>
        <taxon>Campylobacterales</taxon>
        <taxon>Helicobacteraceae</taxon>
        <taxon>Helicobacter</taxon>
    </lineage>
</organism>
<dbReference type="OrthoDB" id="5372482at2"/>
<dbReference type="Proteomes" id="UP000029925">
    <property type="component" value="Unassembled WGS sequence"/>
</dbReference>
<dbReference type="Pfam" id="PF15436">
    <property type="entry name" value="PGBA_N"/>
    <property type="match status" value="1"/>
</dbReference>
<reference evidence="2 3" key="1">
    <citation type="journal article" date="2014" name="Genome Announc.">
        <title>Draft genome sequences of eight enterohepatic helicobacter species isolated from both laboratory and wild rodents.</title>
        <authorList>
            <person name="Sheh A."/>
            <person name="Shen Z."/>
            <person name="Fox J.G."/>
        </authorList>
    </citation>
    <scope>NUCLEOTIDE SEQUENCE [LARGE SCALE GENOMIC DNA]</scope>
    <source>
        <strain evidence="2 3">MIT 98-6810</strain>
    </source>
</reference>
<evidence type="ECO:0000259" key="1">
    <source>
        <dbReference type="Pfam" id="PF15436"/>
    </source>
</evidence>
<feature type="domain" description="Plasminogen-binding protein PgbA N-terminal" evidence="1">
    <location>
        <begin position="29"/>
        <end position="242"/>
    </location>
</feature>
<accession>A0A4U8S0W2</accession>
<evidence type="ECO:0000313" key="2">
    <source>
        <dbReference type="EMBL" id="TLD79211.1"/>
    </source>
</evidence>
<gene>
    <name evidence="2" type="ORF">LS75_002635</name>
</gene>
<comment type="caution">
    <text evidence="2">The sequence shown here is derived from an EMBL/GenBank/DDBJ whole genome shotgun (WGS) entry which is preliminary data.</text>
</comment>